<name>L9L0Q7_TUPCH</name>
<organism evidence="2 3">
    <name type="scientific">Tupaia chinensis</name>
    <name type="common">Chinese tree shrew</name>
    <name type="synonym">Tupaia belangeri chinensis</name>
    <dbReference type="NCBI Taxonomy" id="246437"/>
    <lineage>
        <taxon>Eukaryota</taxon>
        <taxon>Metazoa</taxon>
        <taxon>Chordata</taxon>
        <taxon>Craniata</taxon>
        <taxon>Vertebrata</taxon>
        <taxon>Euteleostomi</taxon>
        <taxon>Mammalia</taxon>
        <taxon>Eutheria</taxon>
        <taxon>Euarchontoglires</taxon>
        <taxon>Scandentia</taxon>
        <taxon>Tupaiidae</taxon>
        <taxon>Tupaia</taxon>
    </lineage>
</organism>
<evidence type="ECO:0000313" key="2">
    <source>
        <dbReference type="EMBL" id="ELW68344.1"/>
    </source>
</evidence>
<evidence type="ECO:0000256" key="1">
    <source>
        <dbReference type="SAM" id="MobiDB-lite"/>
    </source>
</evidence>
<accession>L9L0Q7</accession>
<reference evidence="3" key="1">
    <citation type="submission" date="2012-07" db="EMBL/GenBank/DDBJ databases">
        <title>Genome of the Chinese tree shrew, a rising model animal genetically related to primates.</title>
        <authorList>
            <person name="Zhang G."/>
            <person name="Fan Y."/>
            <person name="Yao Y."/>
            <person name="Huang Z."/>
        </authorList>
    </citation>
    <scope>NUCLEOTIDE SEQUENCE [LARGE SCALE GENOMIC DNA]</scope>
</reference>
<gene>
    <name evidence="2" type="ORF">TREES_T100007285</name>
</gene>
<sequence>MPSAPPDSIRLPSPAHQACSLGSQQPPPLTQDTEQGQSGAGLLLTLLSDGKREAQRQLRLSDHLHLRAQPSDKCSASSCVPLLNRHPLSTAALGVPRAWAQDSTYKKRRRDPEVANSLLSTEASAPRPEPAAPGGARAELLQELTQSEGSVGSSELHADMDLHRPDSYQGGAGPHFNEHVLHKPLIEVDI</sequence>
<feature type="region of interest" description="Disordered" evidence="1">
    <location>
        <begin position="100"/>
        <end position="140"/>
    </location>
</feature>
<feature type="region of interest" description="Disordered" evidence="1">
    <location>
        <begin position="1"/>
        <end position="41"/>
    </location>
</feature>
<feature type="compositionally biased region" description="Polar residues" evidence="1">
    <location>
        <begin position="20"/>
        <end position="37"/>
    </location>
</feature>
<dbReference type="InParanoid" id="L9L0Q7"/>
<dbReference type="AlphaFoldDB" id="L9L0Q7"/>
<dbReference type="Proteomes" id="UP000011518">
    <property type="component" value="Unassembled WGS sequence"/>
</dbReference>
<reference evidence="3" key="2">
    <citation type="journal article" date="2013" name="Nat. Commun.">
        <title>Genome of the Chinese tree shrew.</title>
        <authorList>
            <person name="Fan Y."/>
            <person name="Huang Z.Y."/>
            <person name="Cao C.C."/>
            <person name="Chen C.S."/>
            <person name="Chen Y.X."/>
            <person name="Fan D.D."/>
            <person name="He J."/>
            <person name="Hou H.L."/>
            <person name="Hu L."/>
            <person name="Hu X.T."/>
            <person name="Jiang X.T."/>
            <person name="Lai R."/>
            <person name="Lang Y.S."/>
            <person name="Liang B."/>
            <person name="Liao S.G."/>
            <person name="Mu D."/>
            <person name="Ma Y.Y."/>
            <person name="Niu Y.Y."/>
            <person name="Sun X.Q."/>
            <person name="Xia J.Q."/>
            <person name="Xiao J."/>
            <person name="Xiong Z.Q."/>
            <person name="Xu L."/>
            <person name="Yang L."/>
            <person name="Zhang Y."/>
            <person name="Zhao W."/>
            <person name="Zhao X.D."/>
            <person name="Zheng Y.T."/>
            <person name="Zhou J.M."/>
            <person name="Zhu Y.B."/>
            <person name="Zhang G.J."/>
            <person name="Wang J."/>
            <person name="Yao Y.G."/>
        </authorList>
    </citation>
    <scope>NUCLEOTIDE SEQUENCE [LARGE SCALE GENOMIC DNA]</scope>
</reference>
<keyword evidence="3" id="KW-1185">Reference proteome</keyword>
<dbReference type="EMBL" id="KB320577">
    <property type="protein sequence ID" value="ELW68344.1"/>
    <property type="molecule type" value="Genomic_DNA"/>
</dbReference>
<protein>
    <submittedName>
        <fullName evidence="2">Uncharacterized protein</fullName>
    </submittedName>
</protein>
<proteinExistence type="predicted"/>
<evidence type="ECO:0000313" key="3">
    <source>
        <dbReference type="Proteomes" id="UP000011518"/>
    </source>
</evidence>